<dbReference type="Pfam" id="PF00230">
    <property type="entry name" value="MIP"/>
    <property type="match status" value="1"/>
</dbReference>
<feature type="transmembrane region" description="Helical" evidence="6">
    <location>
        <begin position="123"/>
        <end position="141"/>
    </location>
</feature>
<dbReference type="GO" id="GO:0015250">
    <property type="term" value="F:water channel activity"/>
    <property type="evidence" value="ECO:0007669"/>
    <property type="project" value="TreeGrafter"/>
</dbReference>
<comment type="subcellular location">
    <subcellularLocation>
        <location evidence="1">Membrane</location>
        <topology evidence="1">Multi-pass membrane protein</topology>
    </subcellularLocation>
</comment>
<gene>
    <name evidence="7" type="ORF">UFOPK3608_00124</name>
</gene>
<evidence type="ECO:0000256" key="6">
    <source>
        <dbReference type="SAM" id="Phobius"/>
    </source>
</evidence>
<feature type="transmembrane region" description="Helical" evidence="6">
    <location>
        <begin position="148"/>
        <end position="169"/>
    </location>
</feature>
<evidence type="ECO:0000256" key="1">
    <source>
        <dbReference type="ARBA" id="ARBA00004141"/>
    </source>
</evidence>
<keyword evidence="3 6" id="KW-0812">Transmembrane</keyword>
<dbReference type="Gene3D" id="1.20.1080.10">
    <property type="entry name" value="Glycerol uptake facilitator protein"/>
    <property type="match status" value="2"/>
</dbReference>
<evidence type="ECO:0000256" key="3">
    <source>
        <dbReference type="ARBA" id="ARBA00022692"/>
    </source>
</evidence>
<dbReference type="PANTHER" id="PTHR19139">
    <property type="entry name" value="AQUAPORIN TRANSPORTER"/>
    <property type="match status" value="1"/>
</dbReference>
<dbReference type="PRINTS" id="PR00783">
    <property type="entry name" value="MINTRINSICP"/>
</dbReference>
<name>A0A6J7FNB5_9ZZZZ</name>
<dbReference type="InterPro" id="IPR034294">
    <property type="entry name" value="Aquaporin_transptr"/>
</dbReference>
<evidence type="ECO:0000256" key="4">
    <source>
        <dbReference type="ARBA" id="ARBA00022989"/>
    </source>
</evidence>
<dbReference type="PANTHER" id="PTHR19139:SF199">
    <property type="entry name" value="MIP17260P"/>
    <property type="match status" value="1"/>
</dbReference>
<reference evidence="7" key="1">
    <citation type="submission" date="2020-05" db="EMBL/GenBank/DDBJ databases">
        <authorList>
            <person name="Chiriac C."/>
            <person name="Salcher M."/>
            <person name="Ghai R."/>
            <person name="Kavagutti S V."/>
        </authorList>
    </citation>
    <scope>NUCLEOTIDE SEQUENCE</scope>
</reference>
<dbReference type="InterPro" id="IPR023271">
    <property type="entry name" value="Aquaporin-like"/>
</dbReference>
<comment type="similarity">
    <text evidence="2">Belongs to the MIP/aquaporin (TC 1.A.8) family.</text>
</comment>
<feature type="transmembrane region" description="Helical" evidence="6">
    <location>
        <begin position="37"/>
        <end position="56"/>
    </location>
</feature>
<feature type="transmembrane region" description="Helical" evidence="6">
    <location>
        <begin position="189"/>
        <end position="209"/>
    </location>
</feature>
<organism evidence="7">
    <name type="scientific">freshwater metagenome</name>
    <dbReference type="NCBI Taxonomy" id="449393"/>
    <lineage>
        <taxon>unclassified sequences</taxon>
        <taxon>metagenomes</taxon>
        <taxon>ecological metagenomes</taxon>
    </lineage>
</organism>
<feature type="transmembrane region" description="Helical" evidence="6">
    <location>
        <begin position="83"/>
        <end position="103"/>
    </location>
</feature>
<dbReference type="InterPro" id="IPR000425">
    <property type="entry name" value="MIP"/>
</dbReference>
<keyword evidence="5 6" id="KW-0472">Membrane</keyword>
<protein>
    <submittedName>
        <fullName evidence="7">Unannotated protein</fullName>
    </submittedName>
</protein>
<dbReference type="SUPFAM" id="SSF81338">
    <property type="entry name" value="Aquaporin-like"/>
    <property type="match status" value="1"/>
</dbReference>
<dbReference type="AlphaFoldDB" id="A0A6J7FNB5"/>
<sequence length="221" mass="23395">MKLQRAVSMEFLGTLLLAISIVGSGHMAAVLTHDTGLQLLINAIATAIGLATVIKLGMKVSGAHFNPAVTLVMLALKKTEPKVGAYYISSQILGAITGVIIANVIYKQPAVIQSLITRNGPNLFLSEVLSTSVLLWIILRFPNREDLVAIYAPLWIFGGILFTSSTSFANPAITIGRSFTNSITGIAPSSIILFIVAQLIGAALGLLIAKKITNPGLEKDE</sequence>
<proteinExistence type="inferred from homology"/>
<evidence type="ECO:0000256" key="2">
    <source>
        <dbReference type="ARBA" id="ARBA00006175"/>
    </source>
</evidence>
<dbReference type="GO" id="GO:0005886">
    <property type="term" value="C:plasma membrane"/>
    <property type="evidence" value="ECO:0007669"/>
    <property type="project" value="TreeGrafter"/>
</dbReference>
<evidence type="ECO:0000256" key="5">
    <source>
        <dbReference type="ARBA" id="ARBA00023136"/>
    </source>
</evidence>
<keyword evidence="4 6" id="KW-1133">Transmembrane helix</keyword>
<dbReference type="EMBL" id="CAFBMP010000003">
    <property type="protein sequence ID" value="CAB4897202.1"/>
    <property type="molecule type" value="Genomic_DNA"/>
</dbReference>
<accession>A0A6J7FNB5</accession>
<evidence type="ECO:0000313" key="7">
    <source>
        <dbReference type="EMBL" id="CAB4897202.1"/>
    </source>
</evidence>